<comment type="caution">
    <text evidence="2">The sequence shown here is derived from an EMBL/GenBank/DDBJ whole genome shotgun (WGS) entry which is preliminary data.</text>
</comment>
<reference evidence="2 3" key="1">
    <citation type="journal article" date="2021" name="Environ. Microbiol.">
        <title>Gene family expansions and transcriptome signatures uncover fungal adaptations to wood decay.</title>
        <authorList>
            <person name="Hage H."/>
            <person name="Miyauchi S."/>
            <person name="Viragh M."/>
            <person name="Drula E."/>
            <person name="Min B."/>
            <person name="Chaduli D."/>
            <person name="Navarro D."/>
            <person name="Favel A."/>
            <person name="Norest M."/>
            <person name="Lesage-Meessen L."/>
            <person name="Balint B."/>
            <person name="Merenyi Z."/>
            <person name="de Eugenio L."/>
            <person name="Morin E."/>
            <person name="Martinez A.T."/>
            <person name="Baldrian P."/>
            <person name="Stursova M."/>
            <person name="Martinez M.J."/>
            <person name="Novotny C."/>
            <person name="Magnuson J.K."/>
            <person name="Spatafora J.W."/>
            <person name="Maurice S."/>
            <person name="Pangilinan J."/>
            <person name="Andreopoulos W."/>
            <person name="LaButti K."/>
            <person name="Hundley H."/>
            <person name="Na H."/>
            <person name="Kuo A."/>
            <person name="Barry K."/>
            <person name="Lipzen A."/>
            <person name="Henrissat B."/>
            <person name="Riley R."/>
            <person name="Ahrendt S."/>
            <person name="Nagy L.G."/>
            <person name="Grigoriev I.V."/>
            <person name="Martin F."/>
            <person name="Rosso M.N."/>
        </authorList>
    </citation>
    <scope>NUCLEOTIDE SEQUENCE [LARGE SCALE GENOMIC DNA]</scope>
    <source>
        <strain evidence="2 3">CIRM-BRFM 1785</strain>
    </source>
</reference>
<dbReference type="InterPro" id="IPR003615">
    <property type="entry name" value="HNH_nuc"/>
</dbReference>
<dbReference type="EMBL" id="JADCUA010000015">
    <property type="protein sequence ID" value="KAH9834598.1"/>
    <property type="molecule type" value="Genomic_DNA"/>
</dbReference>
<gene>
    <name evidence="2" type="ORF">C8Q71DRAFT_149132</name>
</gene>
<dbReference type="Proteomes" id="UP000814176">
    <property type="component" value="Unassembled WGS sequence"/>
</dbReference>
<dbReference type="Pfam" id="PF13391">
    <property type="entry name" value="HNH_2"/>
    <property type="match status" value="1"/>
</dbReference>
<protein>
    <recommendedName>
        <fullName evidence="1">HNH nuclease domain-containing protein</fullName>
    </recommendedName>
</protein>
<evidence type="ECO:0000313" key="2">
    <source>
        <dbReference type="EMBL" id="KAH9834598.1"/>
    </source>
</evidence>
<feature type="domain" description="HNH nuclease" evidence="1">
    <location>
        <begin position="164"/>
        <end position="227"/>
    </location>
</feature>
<sequence>MSTIPTGTGTPTSQFEHASKLVKSRSADTFIWWPHARMIACFNSVVTGPITLETLLRWFNQIDDFGGIDIVELKRVSLKAHKPFRYQLYSTENALKSSDTLPPGDYGYFLTGCSDKYGGDRPCPFWGKTSVGSLGAIRRQFSLLEDDIQDSFRETVSVRDGVRCMFTESDDSVDVHWITPPSAYMGIPSPMGKPSLISEEDLKETSNLLPMRSDIHELWDSNSFSVDVDDEYRIRIFNQDALKAELPPRLKTVPTDKYMSAYLRIHFRQTLIVGLLGGDISYDHSPREVKRMTKALLNPESGENHVPFDDDRWKTDIGKEIFRYNFEETSQLETEAP</sequence>
<proteinExistence type="predicted"/>
<evidence type="ECO:0000313" key="3">
    <source>
        <dbReference type="Proteomes" id="UP000814176"/>
    </source>
</evidence>
<accession>A0ABQ8KB32</accession>
<evidence type="ECO:0000259" key="1">
    <source>
        <dbReference type="Pfam" id="PF13391"/>
    </source>
</evidence>
<organism evidence="2 3">
    <name type="scientific">Rhodofomes roseus</name>
    <dbReference type="NCBI Taxonomy" id="34475"/>
    <lineage>
        <taxon>Eukaryota</taxon>
        <taxon>Fungi</taxon>
        <taxon>Dikarya</taxon>
        <taxon>Basidiomycota</taxon>
        <taxon>Agaricomycotina</taxon>
        <taxon>Agaricomycetes</taxon>
        <taxon>Polyporales</taxon>
        <taxon>Rhodofomes</taxon>
    </lineage>
</organism>
<keyword evidence="3" id="KW-1185">Reference proteome</keyword>
<dbReference type="GeneID" id="71997344"/>
<name>A0ABQ8KB32_9APHY</name>
<dbReference type="RefSeq" id="XP_047777129.1">
    <property type="nucleotide sequence ID" value="XM_047916612.1"/>
</dbReference>